<dbReference type="Pfam" id="PF04739">
    <property type="entry name" value="AMPKBI"/>
    <property type="match status" value="1"/>
</dbReference>
<dbReference type="OrthoDB" id="531008at2759"/>
<dbReference type="GO" id="GO:0005634">
    <property type="term" value="C:nucleus"/>
    <property type="evidence" value="ECO:0007669"/>
    <property type="project" value="TreeGrafter"/>
</dbReference>
<dbReference type="Gene3D" id="2.60.40.10">
    <property type="entry name" value="Immunoglobulins"/>
    <property type="match status" value="1"/>
</dbReference>
<feature type="compositionally biased region" description="Basic and acidic residues" evidence="4">
    <location>
        <begin position="27"/>
        <end position="45"/>
    </location>
</feature>
<evidence type="ECO:0000256" key="4">
    <source>
        <dbReference type="SAM" id="MobiDB-lite"/>
    </source>
</evidence>
<dbReference type="SUPFAM" id="SSF81296">
    <property type="entry name" value="E set domains"/>
    <property type="match status" value="1"/>
</dbReference>
<dbReference type="PANTHER" id="PTHR10343:SF84">
    <property type="entry name" value="5'-AMP-ACTIVATED PROTEIN KINASE SUBUNIT BETA-1"/>
    <property type="match status" value="1"/>
</dbReference>
<feature type="compositionally biased region" description="Polar residues" evidence="4">
    <location>
        <begin position="59"/>
        <end position="80"/>
    </location>
</feature>
<comment type="subcellular location">
    <subcellularLocation>
        <location evidence="1">Cytoplasm</location>
    </subcellularLocation>
</comment>
<dbReference type="GO" id="GO:0031588">
    <property type="term" value="C:nucleotide-activated protein kinase complex"/>
    <property type="evidence" value="ECO:0007669"/>
    <property type="project" value="TreeGrafter"/>
</dbReference>
<sequence length="442" mass="48840">MGNSASTHHHTKSSSSASAILTEDNDDKANVHLYRKDQQSHDELQQKQQKSASALAQSDNSGPTSFQFSITKPTTTTVVASNVPEDTMTSPSKMTSGWTNSSSLTTDTASQLSPCATIPIGTATSSPKSVPGRAGWISNTGDTSPWYGGGSLSSSASSTHYRQPHRQSISGPYYRTRGMSVNQQQEPSEDDLASSFSYKQHLTPPVSSSFSSTPPSQQQQQQQPPEHDFRYMKLTPSHESGVPTVITWSQGGNNVYVTGTFNGWKQKIKLVKSTNDFNTVIDLPLGTHRLKFIVDDEWRCSNDMETATDPDGKLVNYLQVMEEDDAYCTNQDDEILATPKEDYHSIIPKELLLISGEAEDDDERAALERNLPVPPMLPPHLEKVLLNTKTVTDEDNSVLPVPNHVTLNHLYACSIKDQVMALSTTTRFRKKYVTTMYYRPVQ</sequence>
<dbReference type="SMART" id="SM01010">
    <property type="entry name" value="AMPKBI"/>
    <property type="match status" value="1"/>
</dbReference>
<dbReference type="Gene3D" id="6.20.250.60">
    <property type="match status" value="1"/>
</dbReference>
<protein>
    <recommendedName>
        <fullName evidence="5">Association with the SNF1 complex (ASC) domain-containing protein</fullName>
    </recommendedName>
</protein>
<dbReference type="InterPro" id="IPR006828">
    <property type="entry name" value="ASC_dom"/>
</dbReference>
<dbReference type="SUPFAM" id="SSF160219">
    <property type="entry name" value="AMPKBI-like"/>
    <property type="match status" value="1"/>
</dbReference>
<dbReference type="AlphaFoldDB" id="A0A163JDT0"/>
<dbReference type="InParanoid" id="A0A163JDT0"/>
<evidence type="ECO:0000256" key="2">
    <source>
        <dbReference type="ARBA" id="ARBA00010926"/>
    </source>
</evidence>
<organism evidence="6">
    <name type="scientific">Absidia glauca</name>
    <name type="common">Pin mould</name>
    <dbReference type="NCBI Taxonomy" id="4829"/>
    <lineage>
        <taxon>Eukaryota</taxon>
        <taxon>Fungi</taxon>
        <taxon>Fungi incertae sedis</taxon>
        <taxon>Mucoromycota</taxon>
        <taxon>Mucoromycotina</taxon>
        <taxon>Mucoromycetes</taxon>
        <taxon>Mucorales</taxon>
        <taxon>Cunninghamellaceae</taxon>
        <taxon>Absidia</taxon>
    </lineage>
</organism>
<dbReference type="Pfam" id="PF16561">
    <property type="entry name" value="AMPK1_CBM"/>
    <property type="match status" value="1"/>
</dbReference>
<dbReference type="STRING" id="4829.A0A163JDT0"/>
<dbReference type="InterPro" id="IPR013783">
    <property type="entry name" value="Ig-like_fold"/>
</dbReference>
<dbReference type="GO" id="GO:0005737">
    <property type="term" value="C:cytoplasm"/>
    <property type="evidence" value="ECO:0007669"/>
    <property type="project" value="UniProtKB-SubCell"/>
</dbReference>
<keyword evidence="3" id="KW-0963">Cytoplasm</keyword>
<dbReference type="InterPro" id="IPR032640">
    <property type="entry name" value="AMPK1_CBM"/>
</dbReference>
<dbReference type="FunFam" id="2.60.40.10:FF:000562">
    <property type="entry name" value="Snf1 kinase complex beta-subunit Gal83"/>
    <property type="match status" value="1"/>
</dbReference>
<evidence type="ECO:0000313" key="6">
    <source>
        <dbReference type="EMBL" id="SAL98632.1"/>
    </source>
</evidence>
<accession>A0A163JDT0</accession>
<dbReference type="EMBL" id="LT552278">
    <property type="protein sequence ID" value="SAL98632.1"/>
    <property type="molecule type" value="Genomic_DNA"/>
</dbReference>
<gene>
    <name evidence="6" type="primary">ABSGL_04187.1 scaffold 5169</name>
</gene>
<dbReference type="InterPro" id="IPR037256">
    <property type="entry name" value="ASC_dom_sf"/>
</dbReference>
<feature type="domain" description="Association with the SNF1 complex (ASC)" evidence="5">
    <location>
        <begin position="336"/>
        <end position="441"/>
    </location>
</feature>
<dbReference type="GO" id="GO:0007165">
    <property type="term" value="P:signal transduction"/>
    <property type="evidence" value="ECO:0007669"/>
    <property type="project" value="UniProtKB-ARBA"/>
</dbReference>
<feature type="region of interest" description="Disordered" evidence="4">
    <location>
        <begin position="1"/>
        <end position="107"/>
    </location>
</feature>
<dbReference type="GO" id="GO:0019901">
    <property type="term" value="F:protein kinase binding"/>
    <property type="evidence" value="ECO:0007669"/>
    <property type="project" value="TreeGrafter"/>
</dbReference>
<keyword evidence="7" id="KW-1185">Reference proteome</keyword>
<evidence type="ECO:0000313" key="7">
    <source>
        <dbReference type="Proteomes" id="UP000078561"/>
    </source>
</evidence>
<dbReference type="InterPro" id="IPR014756">
    <property type="entry name" value="Ig_E-set"/>
</dbReference>
<feature type="compositionally biased region" description="Low complexity" evidence="4">
    <location>
        <begin position="204"/>
        <end position="224"/>
    </location>
</feature>
<proteinExistence type="inferred from homology"/>
<feature type="compositionally biased region" description="Low complexity" evidence="4">
    <location>
        <begin position="46"/>
        <end position="58"/>
    </location>
</feature>
<dbReference type="CDD" id="cd02859">
    <property type="entry name" value="E_set_AMPKbeta_like_N"/>
    <property type="match status" value="1"/>
</dbReference>
<feature type="compositionally biased region" description="Polar residues" evidence="4">
    <location>
        <begin position="87"/>
        <end position="107"/>
    </location>
</feature>
<evidence type="ECO:0000256" key="3">
    <source>
        <dbReference type="ARBA" id="ARBA00022490"/>
    </source>
</evidence>
<evidence type="ECO:0000256" key="1">
    <source>
        <dbReference type="ARBA" id="ARBA00004496"/>
    </source>
</evidence>
<dbReference type="PANTHER" id="PTHR10343">
    <property type="entry name" value="5'-AMP-ACTIVATED PROTEIN KINASE , BETA SUBUNIT"/>
    <property type="match status" value="1"/>
</dbReference>
<dbReference type="InterPro" id="IPR050827">
    <property type="entry name" value="CRP1_MDG1_kinase"/>
</dbReference>
<feature type="region of interest" description="Disordered" evidence="4">
    <location>
        <begin position="119"/>
        <end position="226"/>
    </location>
</feature>
<dbReference type="Proteomes" id="UP000078561">
    <property type="component" value="Unassembled WGS sequence"/>
</dbReference>
<comment type="similarity">
    <text evidence="2">Belongs to the 5'-AMP-activated protein kinase beta subunit family.</text>
</comment>
<evidence type="ECO:0000259" key="5">
    <source>
        <dbReference type="SMART" id="SM01010"/>
    </source>
</evidence>
<name>A0A163JDT0_ABSGL</name>
<reference evidence="6" key="1">
    <citation type="submission" date="2016-04" db="EMBL/GenBank/DDBJ databases">
        <authorList>
            <person name="Evans L.H."/>
            <person name="Alamgir A."/>
            <person name="Owens N."/>
            <person name="Weber N.D."/>
            <person name="Virtaneva K."/>
            <person name="Barbian K."/>
            <person name="Babar A."/>
            <person name="Rosenke K."/>
        </authorList>
    </citation>
    <scope>NUCLEOTIDE SEQUENCE [LARGE SCALE GENOMIC DNA]</scope>
    <source>
        <strain evidence="6">CBS 101.48</strain>
    </source>
</reference>